<dbReference type="EC" id="5.6.2.1" evidence="3"/>
<evidence type="ECO:0000313" key="9">
    <source>
        <dbReference type="EMBL" id="CAG8592775.1"/>
    </source>
</evidence>
<dbReference type="PANTHER" id="PTHR10290">
    <property type="entry name" value="DNA TOPOISOMERASE I"/>
    <property type="match status" value="1"/>
</dbReference>
<dbReference type="EMBL" id="CAJVQB010002950">
    <property type="protein sequence ID" value="CAG8592775.1"/>
    <property type="molecule type" value="Genomic_DNA"/>
</dbReference>
<dbReference type="InterPro" id="IPR013500">
    <property type="entry name" value="TopoI_cat_euk"/>
</dbReference>
<reference evidence="9 10" key="1">
    <citation type="submission" date="2021-06" db="EMBL/GenBank/DDBJ databases">
        <authorList>
            <person name="Kallberg Y."/>
            <person name="Tangrot J."/>
            <person name="Rosling A."/>
        </authorList>
    </citation>
    <scope>NUCLEOTIDE SEQUENCE [LARGE SCALE GENOMIC DNA]</scope>
    <source>
        <strain evidence="9 10">120-4 pot B 10/14</strain>
    </source>
</reference>
<dbReference type="SUPFAM" id="SSF56349">
    <property type="entry name" value="DNA breaking-rejoining enzymes"/>
    <property type="match status" value="1"/>
</dbReference>
<feature type="domain" description="DNA topoisomerase I eukaryotic-type" evidence="8">
    <location>
        <begin position="5"/>
        <end position="140"/>
    </location>
</feature>
<dbReference type="InterPro" id="IPR036202">
    <property type="entry name" value="TopoI_DNA-bd_euk_N_sf"/>
</dbReference>
<evidence type="ECO:0000256" key="3">
    <source>
        <dbReference type="ARBA" id="ARBA00012891"/>
    </source>
</evidence>
<evidence type="ECO:0000259" key="8">
    <source>
        <dbReference type="SMART" id="SM00435"/>
    </source>
</evidence>
<comment type="caution">
    <text evidence="9">The sequence shown here is derived from an EMBL/GenBank/DDBJ whole genome shotgun (WGS) entry which is preliminary data.</text>
</comment>
<dbReference type="InterPro" id="IPR014711">
    <property type="entry name" value="TopoI_cat_a-hlx-sub_euk"/>
</dbReference>
<keyword evidence="4" id="KW-0799">Topoisomerase</keyword>
<dbReference type="PRINTS" id="PR00416">
    <property type="entry name" value="EUTPISMRASEI"/>
</dbReference>
<protein>
    <recommendedName>
        <fullName evidence="3">DNA topoisomerase</fullName>
        <ecNumber evidence="3">5.6.2.1</ecNumber>
    </recommendedName>
</protein>
<dbReference type="Pfam" id="PF01028">
    <property type="entry name" value="Topoisom_I"/>
    <property type="match status" value="1"/>
</dbReference>
<evidence type="ECO:0000256" key="6">
    <source>
        <dbReference type="ARBA" id="ARBA00023235"/>
    </source>
</evidence>
<evidence type="ECO:0000313" key="10">
    <source>
        <dbReference type="Proteomes" id="UP000789901"/>
    </source>
</evidence>
<dbReference type="SMART" id="SM00435">
    <property type="entry name" value="TOPEUc"/>
    <property type="match status" value="1"/>
</dbReference>
<evidence type="ECO:0000256" key="4">
    <source>
        <dbReference type="ARBA" id="ARBA00023029"/>
    </source>
</evidence>
<evidence type="ECO:0000256" key="5">
    <source>
        <dbReference type="ARBA" id="ARBA00023125"/>
    </source>
</evidence>
<gene>
    <name evidence="9" type="ORF">GMARGA_LOCUS6489</name>
</gene>
<dbReference type="InterPro" id="IPR011010">
    <property type="entry name" value="DNA_brk_join_enz"/>
</dbReference>
<keyword evidence="10" id="KW-1185">Reference proteome</keyword>
<dbReference type="Proteomes" id="UP000789901">
    <property type="component" value="Unassembled WGS sequence"/>
</dbReference>
<dbReference type="InterPro" id="IPR013499">
    <property type="entry name" value="TopoI_euk"/>
</dbReference>
<comment type="similarity">
    <text evidence="2">Belongs to the type IB topoisomerase family.</text>
</comment>
<comment type="caution">
    <text evidence="7">Lacks conserved residue(s) required for the propagation of feature annotation.</text>
</comment>
<dbReference type="Gene3D" id="2.170.11.10">
    <property type="entry name" value="DNA Topoisomerase I, domain 2"/>
    <property type="match status" value="1"/>
</dbReference>
<keyword evidence="5 7" id="KW-0238">DNA-binding</keyword>
<dbReference type="Gene3D" id="3.90.15.10">
    <property type="entry name" value="Topoisomerase I, Chain A, domain 3"/>
    <property type="match status" value="1"/>
</dbReference>
<dbReference type="PANTHER" id="PTHR10290:SF3">
    <property type="entry name" value="DNA TOPOISOMERASE 1"/>
    <property type="match status" value="1"/>
</dbReference>
<dbReference type="PROSITE" id="PS52038">
    <property type="entry name" value="TOPO_IB_2"/>
    <property type="match status" value="1"/>
</dbReference>
<proteinExistence type="inferred from homology"/>
<name>A0ABN7UGQ7_GIGMA</name>
<evidence type="ECO:0000256" key="2">
    <source>
        <dbReference type="ARBA" id="ARBA00006645"/>
    </source>
</evidence>
<organism evidence="9 10">
    <name type="scientific">Gigaspora margarita</name>
    <dbReference type="NCBI Taxonomy" id="4874"/>
    <lineage>
        <taxon>Eukaryota</taxon>
        <taxon>Fungi</taxon>
        <taxon>Fungi incertae sedis</taxon>
        <taxon>Mucoromycota</taxon>
        <taxon>Glomeromycotina</taxon>
        <taxon>Glomeromycetes</taxon>
        <taxon>Diversisporales</taxon>
        <taxon>Gigasporaceae</taxon>
        <taxon>Gigaspora</taxon>
    </lineage>
</organism>
<dbReference type="InterPro" id="IPR051062">
    <property type="entry name" value="Topoisomerase_IB"/>
</dbReference>
<comment type="catalytic activity">
    <reaction evidence="1">
        <text>ATP-independent breakage of single-stranded DNA, followed by passage and rejoining.</text>
        <dbReference type="EC" id="5.6.2.1"/>
    </reaction>
</comment>
<sequence length="143" mass="16609">MDVKKTESLKLRIQPEQVTINIGKNAEIPRPPDGKESDRTVTWLTRWKDNVNDIITRQTVTVMYLIDHLTLRADNQKDVSKEADTIGFCSLRVEHVSLTPSNKVKFDFLGKDSVEYVKEAKVESQVFENLEQFKHGKKIRPYY</sequence>
<dbReference type="SUPFAM" id="SSF56741">
    <property type="entry name" value="Eukaryotic DNA topoisomerase I, N-terminal DNA-binding fragment"/>
    <property type="match status" value="1"/>
</dbReference>
<dbReference type="InterPro" id="IPR001631">
    <property type="entry name" value="TopoI"/>
</dbReference>
<keyword evidence="6" id="KW-0413">Isomerase</keyword>
<evidence type="ECO:0000256" key="1">
    <source>
        <dbReference type="ARBA" id="ARBA00000213"/>
    </source>
</evidence>
<accession>A0ABN7UGQ7</accession>
<evidence type="ECO:0000256" key="7">
    <source>
        <dbReference type="PROSITE-ProRule" id="PRU01382"/>
    </source>
</evidence>
<dbReference type="InterPro" id="IPR013030">
    <property type="entry name" value="DNA_topo_DNA_db_N_dom2"/>
</dbReference>